<gene>
    <name evidence="1" type="ORF">EJA05_12435</name>
</gene>
<proteinExistence type="predicted"/>
<accession>A0A3Q8TYN6</accession>
<evidence type="ECO:0000313" key="1">
    <source>
        <dbReference type="EMBL" id="AZL71446.1"/>
    </source>
</evidence>
<dbReference type="EMBL" id="CP034338">
    <property type="protein sequence ID" value="AZL71446.1"/>
    <property type="molecule type" value="Genomic_DNA"/>
</dbReference>
<reference evidence="1 2" key="1">
    <citation type="submission" date="2018-12" db="EMBL/GenBank/DDBJ databases">
        <authorList>
            <person name="Li S."/>
            <person name="Yang R."/>
            <person name="Chen G."/>
            <person name="Zou L."/>
            <person name="Zhang C."/>
            <person name="Chen Y."/>
            <person name="Liu Z."/>
            <person name="Li Y."/>
            <person name="Yan Y."/>
            <person name="Huang M."/>
            <person name="Chen T."/>
        </authorList>
    </citation>
    <scope>NUCLEOTIDE SEQUENCE [LARGE SCALE GENOMIC DNA]</scope>
    <source>
        <strain evidence="1 2">1257</strain>
    </source>
</reference>
<organism evidence="1 2">
    <name type="scientific">Pseudomonas entomophila</name>
    <dbReference type="NCBI Taxonomy" id="312306"/>
    <lineage>
        <taxon>Bacteria</taxon>
        <taxon>Pseudomonadati</taxon>
        <taxon>Pseudomonadota</taxon>
        <taxon>Gammaproteobacteria</taxon>
        <taxon>Pseudomonadales</taxon>
        <taxon>Pseudomonadaceae</taxon>
        <taxon>Pseudomonas</taxon>
    </lineage>
</organism>
<dbReference type="Proteomes" id="UP000268230">
    <property type="component" value="Chromosome"/>
</dbReference>
<sequence>MPEHTRHTEALQHTLRQLLAHEVSNPDDNPHLSGVRFFCATDEHTRQLIERVELLASEAFFDKQGRAIPAHMQAAAVDGISIRQKRKAPQDETVIRIALPDKGYITISTARL</sequence>
<name>A0A3Q8TYN6_9PSED</name>
<evidence type="ECO:0000313" key="2">
    <source>
        <dbReference type="Proteomes" id="UP000268230"/>
    </source>
</evidence>
<dbReference type="KEGG" id="pory:EJA05_12435"/>
<dbReference type="OrthoDB" id="6891756at2"/>
<protein>
    <submittedName>
        <fullName evidence="1">Uncharacterized protein</fullName>
    </submittedName>
</protein>
<dbReference type="AlphaFoldDB" id="A0A3Q8TYN6"/>